<feature type="compositionally biased region" description="Basic and acidic residues" evidence="1">
    <location>
        <begin position="49"/>
        <end position="82"/>
    </location>
</feature>
<feature type="compositionally biased region" description="Basic and acidic residues" evidence="1">
    <location>
        <begin position="114"/>
        <end position="150"/>
    </location>
</feature>
<protein>
    <submittedName>
        <fullName evidence="3">Uncharacterized protein</fullName>
    </submittedName>
</protein>
<evidence type="ECO:0000313" key="4">
    <source>
        <dbReference type="Proteomes" id="UP001214854"/>
    </source>
</evidence>
<keyword evidence="2" id="KW-0732">Signal</keyword>
<name>A0ABT5HRC0_9CAUL</name>
<sequence>MSLRLLVSSALASILMLQAPGAFAAAAARVNARADELTETQKKPAKSKKSTEKVTPFREKTDEKTTAKKPASKDEKAVEKASSKTTAKKSTMASKSKSDDDKTTAKSSKASGSKKADAASKKVVADKSSTKKTDAKATTKKPAARDDEKVVATSSSKGTLYVTPDKDEKYANRKTGNLVSKADEKPAPKPVAKASPPVKAVVLSADADKAVNQLFEADPKPTVQTVAHNVEAPKPEPKLDLPSAPIPYTPSVKPDAAPQPKVDLAKVDVTPQPVDQPESKKDIQVADVAPLPVKAAEVKADLKPEPKPEPQIMPPVVAVAPKVVPQDVPPVPVKEVAPVKDKVLVAVKVDAYGRDYEGQQTGSETRYDSGIRAGLASRQSQMSALEGNWMVSSLTGDRLVSLALRGAGAQKLEGAWRSLQGGVGMNRSGFVSDVVQAEDRLMIDYQAASAKGQFRLDLRKEPDGRWRGQMIDPNGAATPVVMSAQ</sequence>
<evidence type="ECO:0000256" key="2">
    <source>
        <dbReference type="SAM" id="SignalP"/>
    </source>
</evidence>
<comment type="caution">
    <text evidence="3">The sequence shown here is derived from an EMBL/GenBank/DDBJ whole genome shotgun (WGS) entry which is preliminary data.</text>
</comment>
<feature type="compositionally biased region" description="Low complexity" evidence="1">
    <location>
        <begin position="83"/>
        <end position="95"/>
    </location>
</feature>
<evidence type="ECO:0000256" key="1">
    <source>
        <dbReference type="SAM" id="MobiDB-lite"/>
    </source>
</evidence>
<organism evidence="3 4">
    <name type="scientific">Asticcacaulis aquaticus</name>
    <dbReference type="NCBI Taxonomy" id="2984212"/>
    <lineage>
        <taxon>Bacteria</taxon>
        <taxon>Pseudomonadati</taxon>
        <taxon>Pseudomonadota</taxon>
        <taxon>Alphaproteobacteria</taxon>
        <taxon>Caulobacterales</taxon>
        <taxon>Caulobacteraceae</taxon>
        <taxon>Asticcacaulis</taxon>
    </lineage>
</organism>
<feature type="region of interest" description="Disordered" evidence="1">
    <location>
        <begin position="218"/>
        <end position="260"/>
    </location>
</feature>
<feature type="region of interest" description="Disordered" evidence="1">
    <location>
        <begin position="465"/>
        <end position="485"/>
    </location>
</feature>
<dbReference type="Proteomes" id="UP001214854">
    <property type="component" value="Unassembled WGS sequence"/>
</dbReference>
<evidence type="ECO:0000313" key="3">
    <source>
        <dbReference type="EMBL" id="MDC7682618.1"/>
    </source>
</evidence>
<reference evidence="3 4" key="1">
    <citation type="submission" date="2023-01" db="EMBL/GenBank/DDBJ databases">
        <title>Novel species of the genus Asticcacaulis isolated from rivers.</title>
        <authorList>
            <person name="Lu H."/>
        </authorList>
    </citation>
    <scope>NUCLEOTIDE SEQUENCE [LARGE SCALE GENOMIC DNA]</scope>
    <source>
        <strain evidence="3 4">BYS171W</strain>
    </source>
</reference>
<proteinExistence type="predicted"/>
<gene>
    <name evidence="3" type="ORF">PQU92_04985</name>
</gene>
<dbReference type="RefSeq" id="WP_272747105.1">
    <property type="nucleotide sequence ID" value="NZ_JAQQKX010000003.1"/>
</dbReference>
<feature type="signal peptide" evidence="2">
    <location>
        <begin position="1"/>
        <end position="24"/>
    </location>
</feature>
<accession>A0ABT5HRC0</accession>
<feature type="chain" id="PRO_5046075855" evidence="2">
    <location>
        <begin position="25"/>
        <end position="485"/>
    </location>
</feature>
<feature type="region of interest" description="Disordered" evidence="1">
    <location>
        <begin position="30"/>
        <end position="197"/>
    </location>
</feature>
<dbReference type="EMBL" id="JAQQKX010000003">
    <property type="protein sequence ID" value="MDC7682618.1"/>
    <property type="molecule type" value="Genomic_DNA"/>
</dbReference>
<keyword evidence="4" id="KW-1185">Reference proteome</keyword>
<feature type="compositionally biased region" description="Basic and acidic residues" evidence="1">
    <location>
        <begin position="32"/>
        <end position="42"/>
    </location>
</feature>